<keyword evidence="3" id="KW-0614">Plasmid</keyword>
<feature type="region of interest" description="Disordered" evidence="1">
    <location>
        <begin position="495"/>
        <end position="669"/>
    </location>
</feature>
<keyword evidence="2" id="KW-0812">Transmembrane</keyword>
<accession>V9Z852</accession>
<reference evidence="3" key="1">
    <citation type="submission" date="2013-09" db="EMBL/GenBank/DDBJ databases">
        <title>Complete nucleotide sequence of Streptomyces linear plasmid pFRL6.</title>
        <authorList>
            <person name="Chen Z."/>
            <person name="Fang P."/>
            <person name="Qin Z."/>
        </authorList>
    </citation>
    <scope>NUCLEOTIDE SEQUENCE</scope>
    <source>
        <plasmid evidence="3">pFRL6</plasmid>
    </source>
</reference>
<proteinExistence type="predicted"/>
<feature type="transmembrane region" description="Helical" evidence="2">
    <location>
        <begin position="381"/>
        <end position="409"/>
    </location>
</feature>
<dbReference type="AlphaFoldDB" id="V9Z852"/>
<organism evidence="3">
    <name type="scientific">Streptomyces sp. F12</name>
    <dbReference type="NCBI Taxonomy" id="1436084"/>
    <lineage>
        <taxon>Bacteria</taxon>
        <taxon>Bacillati</taxon>
        <taxon>Actinomycetota</taxon>
        <taxon>Actinomycetes</taxon>
        <taxon>Kitasatosporales</taxon>
        <taxon>Streptomycetaceae</taxon>
        <taxon>Streptomyces</taxon>
    </lineage>
</organism>
<feature type="transmembrane region" description="Helical" evidence="2">
    <location>
        <begin position="21"/>
        <end position="43"/>
    </location>
</feature>
<feature type="transmembrane region" description="Helical" evidence="2">
    <location>
        <begin position="350"/>
        <end position="369"/>
    </location>
</feature>
<feature type="transmembrane region" description="Helical" evidence="2">
    <location>
        <begin position="107"/>
        <end position="130"/>
    </location>
</feature>
<sequence>MNKRLVDRIRRLTRRLRLPRLRNLMIPIVGLYTTMVVLAPAAAADDTDKYAPAGIGDLMPSPITPPHGQHTLFETYAPSAYQLDKQLSDDLFGGDLIDGSMYEICQMLMGVLTMVGRATVTIVQWSFQVVRLPEVEPAISKAIGAAATPMAETFLPAAVALGMFIAWARRSDSSMLGQLAWVAASAAIATTFFTSPSTWVKGVDNARQAGSTVAMTTINGGLSGDTSDSLPFKTPTPTWSGNAKDDAIRKASDAVWRTYVATPWCLADLGSIEACKRWGPEVIKLGSDMEDRETYLKDHMTTDAAGHDAVEWRQGHTPSGRIGLLIAALISAVIFAVLALTLAAATLASLLGSLMLLVCGVVFAALWCIPGKPRQWGVGWFETLIGLTLVSFTGTMLLGATMITSLALLTLLPSFGWLMVSCLNVACAGMAIKLKGRLDGIVSGGGAQLAGRGILNAAGQFAATSRLRKAMGNASSGGGRGGLFDVLRDRFPGGINLPRAPRLPRRSPAPTPQPAEDDTSITVERVRTYPPPPSRPRLPSGTYGDHAATRPGLPGGPGTPPSAGTPGSDKAAAARQRAGQAGPYQVRYGAPDPSGVPPHPRQSGTKTIQGEVVRDEPANPVGAKFRSYPPPASGRVITGSVVRDKPAPAPRPEIRQKARPALPPAKGDS</sequence>
<geneLocation type="plasmid" evidence="3">
    <name>pFRL6</name>
</geneLocation>
<evidence type="ECO:0000313" key="3">
    <source>
        <dbReference type="EMBL" id="AHE40184.1"/>
    </source>
</evidence>
<name>V9Z852_9ACTN</name>
<feature type="compositionally biased region" description="Low complexity" evidence="1">
    <location>
        <begin position="561"/>
        <end position="582"/>
    </location>
</feature>
<feature type="transmembrane region" description="Helical" evidence="2">
    <location>
        <begin position="322"/>
        <end position="344"/>
    </location>
</feature>
<protein>
    <submittedName>
        <fullName evidence="3">Uncharacterized protein</fullName>
    </submittedName>
</protein>
<evidence type="ECO:0000256" key="1">
    <source>
        <dbReference type="SAM" id="MobiDB-lite"/>
    </source>
</evidence>
<gene>
    <name evidence="3" type="ORF">pFRL6_97</name>
</gene>
<feature type="compositionally biased region" description="Basic and acidic residues" evidence="1">
    <location>
        <begin position="642"/>
        <end position="656"/>
    </location>
</feature>
<dbReference type="EMBL" id="KF602051">
    <property type="protein sequence ID" value="AHE40184.1"/>
    <property type="molecule type" value="Genomic_DNA"/>
</dbReference>
<feature type="transmembrane region" description="Helical" evidence="2">
    <location>
        <begin position="142"/>
        <end position="167"/>
    </location>
</feature>
<evidence type="ECO:0000256" key="2">
    <source>
        <dbReference type="SAM" id="Phobius"/>
    </source>
</evidence>
<keyword evidence="2" id="KW-1133">Transmembrane helix</keyword>
<keyword evidence="2" id="KW-0472">Membrane</keyword>
<feature type="transmembrane region" description="Helical" evidence="2">
    <location>
        <begin position="179"/>
        <end position="200"/>
    </location>
</feature>